<feature type="domain" description="Phospholipid/glycerol acyltransferase" evidence="9">
    <location>
        <begin position="167"/>
        <end position="271"/>
    </location>
</feature>
<feature type="transmembrane region" description="Helical" evidence="8">
    <location>
        <begin position="108"/>
        <end position="129"/>
    </location>
</feature>
<dbReference type="SUPFAM" id="SSF69593">
    <property type="entry name" value="Glycerol-3-phosphate (1)-acyltransferase"/>
    <property type="match status" value="1"/>
</dbReference>
<comment type="subcellular location">
    <subcellularLocation>
        <location evidence="1">Membrane</location>
        <topology evidence="1">Multi-pass membrane protein</topology>
    </subcellularLocation>
</comment>
<protein>
    <submittedName>
        <fullName evidence="10">Putative glycerol-3-phosphate acyltransferase</fullName>
    </submittedName>
</protein>
<proteinExistence type="evidence at transcript level"/>
<sequence>RVMAEGFLKDYMGIETVIGRELRVVNGYFVGLLDDYKRVISIKEVSKASGSGAIGFGPLNIAPFTYCKEIYWVPNGERKKWQNLPRQNYPKPLIFHDGRLAFKPTPSATLALFMYIPMGILLFFVRSIFTRFLVSSRLSIPALAFSGMRLRTKGSSPKTPENTKKRRIYVCNHKTIADPVYVKAVLGPNCNLAAATFGISKFSEFISPLKTISLKRDREEDKRLISETLTQRDLVIFPEGTTCSREPYLLRFSPLFAEMSEEIFPVAIDIEVGTFYGSTASGLKMFDPVFHLLNPCPVYHVKFLEKLPRWMTCKDGKRSNVEVANHVQGVFFNA</sequence>
<feature type="non-terminal residue" evidence="10">
    <location>
        <position position="334"/>
    </location>
</feature>
<keyword evidence="6 8" id="KW-0472">Membrane</keyword>
<dbReference type="SMART" id="SM00563">
    <property type="entry name" value="PlsC"/>
    <property type="match status" value="1"/>
</dbReference>
<dbReference type="GO" id="GO:0090447">
    <property type="term" value="F:glycerol-3-phosphate 2-O-acyltransferase activity"/>
    <property type="evidence" value="ECO:0007669"/>
    <property type="project" value="TreeGrafter"/>
</dbReference>
<keyword evidence="5 8" id="KW-1133">Transmembrane helix</keyword>
<evidence type="ECO:0000259" key="9">
    <source>
        <dbReference type="SMART" id="SM00563"/>
    </source>
</evidence>
<evidence type="ECO:0000256" key="2">
    <source>
        <dbReference type="ARBA" id="ARBA00007937"/>
    </source>
</evidence>
<evidence type="ECO:0000256" key="1">
    <source>
        <dbReference type="ARBA" id="ARBA00004141"/>
    </source>
</evidence>
<evidence type="ECO:0000256" key="4">
    <source>
        <dbReference type="ARBA" id="ARBA00022692"/>
    </source>
</evidence>
<dbReference type="InterPro" id="IPR002123">
    <property type="entry name" value="Plipid/glycerol_acylTrfase"/>
</dbReference>
<evidence type="ECO:0000256" key="5">
    <source>
        <dbReference type="ARBA" id="ARBA00022989"/>
    </source>
</evidence>
<evidence type="ECO:0000256" key="3">
    <source>
        <dbReference type="ARBA" id="ARBA00022679"/>
    </source>
</evidence>
<dbReference type="Pfam" id="PF01553">
    <property type="entry name" value="Acyltransferase"/>
    <property type="match status" value="1"/>
</dbReference>
<evidence type="ECO:0000256" key="7">
    <source>
        <dbReference type="ARBA" id="ARBA00023315"/>
    </source>
</evidence>
<dbReference type="PANTHER" id="PTHR15486:SF65">
    <property type="entry name" value="GLYCEROL-3-PHOSPHATE ACYLTRANSFERASE"/>
    <property type="match status" value="1"/>
</dbReference>
<dbReference type="EMBL" id="KJ624989">
    <property type="protein sequence ID" value="AID68438.1"/>
    <property type="molecule type" value="mRNA"/>
</dbReference>
<comment type="similarity">
    <text evidence="2">Belongs to the GPAT/DAPAT family.</text>
</comment>
<organism evidence="10">
    <name type="scientific">Hypericum perforatum</name>
    <name type="common">St. John's wort</name>
    <dbReference type="NCBI Taxonomy" id="65561"/>
    <lineage>
        <taxon>Eukaryota</taxon>
        <taxon>Viridiplantae</taxon>
        <taxon>Streptophyta</taxon>
        <taxon>Embryophyta</taxon>
        <taxon>Tracheophyta</taxon>
        <taxon>Spermatophyta</taxon>
        <taxon>Magnoliopsida</taxon>
        <taxon>eudicotyledons</taxon>
        <taxon>Gunneridae</taxon>
        <taxon>Pentapetalae</taxon>
        <taxon>rosids</taxon>
        <taxon>fabids</taxon>
        <taxon>Malpighiales</taxon>
        <taxon>Hypericaceae</taxon>
        <taxon>Hypericeae</taxon>
        <taxon>Hypericum</taxon>
    </lineage>
</organism>
<evidence type="ECO:0000313" key="10">
    <source>
        <dbReference type="EMBL" id="AID68438.1"/>
    </source>
</evidence>
<reference evidence="10" key="1">
    <citation type="submission" date="2014-03" db="EMBL/GenBank/DDBJ databases">
        <title>Selection of suitable reference genes for real-time PCR studies on Hypericum perforatum.</title>
        <authorList>
            <person name="Cardoso H.G."/>
            <person name="Valadas V."/>
            <person name="Ferreira A.O."/>
            <person name="Arnholdt-Schmitt B."/>
        </authorList>
    </citation>
    <scope>NUCLEOTIDE SEQUENCE</scope>
</reference>
<evidence type="ECO:0000256" key="6">
    <source>
        <dbReference type="ARBA" id="ARBA00023136"/>
    </source>
</evidence>
<dbReference type="Pfam" id="PF23270">
    <property type="entry name" value="HAD_RAM2_N"/>
    <property type="match status" value="1"/>
</dbReference>
<keyword evidence="4 8" id="KW-0812">Transmembrane</keyword>
<feature type="non-terminal residue" evidence="10">
    <location>
        <position position="1"/>
    </location>
</feature>
<dbReference type="GO" id="GO:0010143">
    <property type="term" value="P:cutin biosynthetic process"/>
    <property type="evidence" value="ECO:0007669"/>
    <property type="project" value="TreeGrafter"/>
</dbReference>
<dbReference type="PANTHER" id="PTHR15486">
    <property type="entry name" value="ANCIENT UBIQUITOUS PROTEIN"/>
    <property type="match status" value="1"/>
</dbReference>
<dbReference type="InterPro" id="IPR056462">
    <property type="entry name" value="HAD_RAM2/GPAT1-8"/>
</dbReference>
<keyword evidence="7 10" id="KW-0012">Acyltransferase</keyword>
<evidence type="ECO:0000256" key="8">
    <source>
        <dbReference type="SAM" id="Phobius"/>
    </source>
</evidence>
<dbReference type="GO" id="GO:0016791">
    <property type="term" value="F:phosphatase activity"/>
    <property type="evidence" value="ECO:0007669"/>
    <property type="project" value="TreeGrafter"/>
</dbReference>
<name>A0A068FTC3_HYPPE</name>
<dbReference type="AlphaFoldDB" id="A0A068FTC3"/>
<accession>A0A068FTC3</accession>
<dbReference type="GO" id="GO:0016020">
    <property type="term" value="C:membrane"/>
    <property type="evidence" value="ECO:0007669"/>
    <property type="project" value="UniProtKB-SubCell"/>
</dbReference>
<keyword evidence="3 10" id="KW-0808">Transferase</keyword>